<dbReference type="InterPro" id="IPR054120">
    <property type="entry name" value="PBPA_dimer"/>
</dbReference>
<reference evidence="3 4" key="1">
    <citation type="submission" date="2021-05" db="EMBL/GenBank/DDBJ databases">
        <title>Kineosporia and Streptomyces sp. nov. two new marine actinobacteria isolated from Coral.</title>
        <authorList>
            <person name="Buangrab K."/>
            <person name="Sutthacheep M."/>
            <person name="Yeemin T."/>
            <person name="Harunari E."/>
            <person name="Igarashi Y."/>
            <person name="Kanchanasin P."/>
            <person name="Tanasupawat S."/>
            <person name="Phongsopitanun W."/>
        </authorList>
    </citation>
    <scope>NUCLEOTIDE SEQUENCE [LARGE SCALE GENOMIC DNA]</scope>
    <source>
        <strain evidence="3 4">J2-2</strain>
    </source>
</reference>
<comment type="caution">
    <text evidence="3">The sequence shown here is derived from an EMBL/GenBank/DDBJ whole genome shotgun (WGS) entry which is preliminary data.</text>
</comment>
<dbReference type="EMBL" id="JAHBAY010000008">
    <property type="protein sequence ID" value="MBT0771197.1"/>
    <property type="molecule type" value="Genomic_DNA"/>
</dbReference>
<feature type="domain" description="Penicillin-binding protein transpeptidase" evidence="1">
    <location>
        <begin position="155"/>
        <end position="480"/>
    </location>
</feature>
<name>A0ABS5TJC3_9ACTN</name>
<proteinExistence type="predicted"/>
<dbReference type="InterPro" id="IPR012338">
    <property type="entry name" value="Beta-lactam/transpept-like"/>
</dbReference>
<feature type="domain" description="Penicillin binding protein A dimerisation" evidence="2">
    <location>
        <begin position="52"/>
        <end position="134"/>
    </location>
</feature>
<evidence type="ECO:0000259" key="2">
    <source>
        <dbReference type="Pfam" id="PF21922"/>
    </source>
</evidence>
<dbReference type="PANTHER" id="PTHR30627:SF24">
    <property type="entry name" value="PENICILLIN-BINDING PROTEIN 4B"/>
    <property type="match status" value="1"/>
</dbReference>
<dbReference type="InterPro" id="IPR050515">
    <property type="entry name" value="Beta-lactam/transpept"/>
</dbReference>
<keyword evidence="4" id="KW-1185">Reference proteome</keyword>
<dbReference type="SUPFAM" id="SSF56601">
    <property type="entry name" value="beta-lactamase/transpeptidase-like"/>
    <property type="match status" value="1"/>
</dbReference>
<gene>
    <name evidence="3" type="ORF">KIH74_19815</name>
</gene>
<evidence type="ECO:0000259" key="1">
    <source>
        <dbReference type="Pfam" id="PF00905"/>
    </source>
</evidence>
<dbReference type="RefSeq" id="WP_214157495.1">
    <property type="nucleotide sequence ID" value="NZ_JAHBAY010000008.1"/>
</dbReference>
<evidence type="ECO:0000313" key="3">
    <source>
        <dbReference type="EMBL" id="MBT0771197.1"/>
    </source>
</evidence>
<dbReference type="InterPro" id="IPR001460">
    <property type="entry name" value="PCN-bd_Tpept"/>
</dbReference>
<dbReference type="PANTHER" id="PTHR30627">
    <property type="entry name" value="PEPTIDOGLYCAN D,D-TRANSPEPTIDASE"/>
    <property type="match status" value="1"/>
</dbReference>
<organism evidence="3 4">
    <name type="scientific">Kineosporia corallincola</name>
    <dbReference type="NCBI Taxonomy" id="2835133"/>
    <lineage>
        <taxon>Bacteria</taxon>
        <taxon>Bacillati</taxon>
        <taxon>Actinomycetota</taxon>
        <taxon>Actinomycetes</taxon>
        <taxon>Kineosporiales</taxon>
        <taxon>Kineosporiaceae</taxon>
        <taxon>Kineosporia</taxon>
    </lineage>
</organism>
<evidence type="ECO:0000313" key="4">
    <source>
        <dbReference type="Proteomes" id="UP001197247"/>
    </source>
</evidence>
<dbReference type="Proteomes" id="UP001197247">
    <property type="component" value="Unassembled WGS sequence"/>
</dbReference>
<sequence length="484" mass="50553">MNSPIRRLAAVITVLFASLFISVTYIQVVSAASLEDNARNTRSLTKERSRQRGQILAGSKVIASSEPSDDVYKYLRSYSSGAMYAPVTGYYSVRGNSTGLEGAENEYLSGSSDELFIRNLTNLLTGEQPSGATVQTTINPKAQKAAWDALGDQRGAVIALNPKTGEILAMVSRPSYNPNSLAEHDTDKALDSYAKLNADDLEPLLNRTINQLYPPGSTFKLVTSAAALSSGEYSADSSDGLIGDAIITLPGTSTTLKNDTNAPCADGSPTLTEALVESCNTTYAQLGIDLGEEAMSEQASKFGFGQDLTIPQRVTESIFSDGALADSYLGQSSIGQYNVRTTPLQVAMIAAGIANDGVVMRPNLVKKVTSADGKTVSEPGAEELSEAVTPEVAEELTEMMKAVVQNGTGTNAQISGVEVAGKTGTAQNAEGAAPHAWFTSFAPADDPQVAVAVVVESGGKAGNEAWGGTVAAPIAKAVMEAVIK</sequence>
<dbReference type="Gene3D" id="3.90.1310.10">
    <property type="entry name" value="Penicillin-binding protein 2a (Domain 2)"/>
    <property type="match status" value="1"/>
</dbReference>
<accession>A0ABS5TJC3</accession>
<protein>
    <submittedName>
        <fullName evidence="3">Penicillin-binding protein 2</fullName>
    </submittedName>
</protein>
<dbReference type="Gene3D" id="3.40.710.10">
    <property type="entry name" value="DD-peptidase/beta-lactamase superfamily"/>
    <property type="match status" value="1"/>
</dbReference>
<dbReference type="Pfam" id="PF00905">
    <property type="entry name" value="Transpeptidase"/>
    <property type="match status" value="1"/>
</dbReference>
<dbReference type="Pfam" id="PF21922">
    <property type="entry name" value="PBP_dimer_2"/>
    <property type="match status" value="1"/>
</dbReference>